<accession>A0A414J1U6</accession>
<reference evidence="2 3" key="1">
    <citation type="submission" date="2018-08" db="EMBL/GenBank/DDBJ databases">
        <title>A genome reference for cultivated species of the human gut microbiota.</title>
        <authorList>
            <person name="Zou Y."/>
            <person name="Xue W."/>
            <person name="Luo G."/>
        </authorList>
    </citation>
    <scope>NUCLEOTIDE SEQUENCE [LARGE SCALE GENOMIC DNA]</scope>
    <source>
        <strain evidence="2 3">AM28-23</strain>
    </source>
</reference>
<dbReference type="Proteomes" id="UP000283745">
    <property type="component" value="Unassembled WGS sequence"/>
</dbReference>
<dbReference type="CDD" id="cd00211">
    <property type="entry name" value="PTS_IIA_fru"/>
    <property type="match status" value="1"/>
</dbReference>
<dbReference type="SUPFAM" id="SSF55804">
    <property type="entry name" value="Phoshotransferase/anion transport protein"/>
    <property type="match status" value="1"/>
</dbReference>
<dbReference type="InterPro" id="IPR016152">
    <property type="entry name" value="PTrfase/Anion_transptr"/>
</dbReference>
<dbReference type="PANTHER" id="PTHR47738">
    <property type="entry name" value="PTS SYSTEM FRUCTOSE-LIKE EIIA COMPONENT-RELATED"/>
    <property type="match status" value="1"/>
</dbReference>
<keyword evidence="2" id="KW-0813">Transport</keyword>
<evidence type="ECO:0000259" key="1">
    <source>
        <dbReference type="PROSITE" id="PS51094"/>
    </source>
</evidence>
<evidence type="ECO:0000313" key="3">
    <source>
        <dbReference type="Proteomes" id="UP000283745"/>
    </source>
</evidence>
<organism evidence="2 3">
    <name type="scientific">Blautia obeum</name>
    <dbReference type="NCBI Taxonomy" id="40520"/>
    <lineage>
        <taxon>Bacteria</taxon>
        <taxon>Bacillati</taxon>
        <taxon>Bacillota</taxon>
        <taxon>Clostridia</taxon>
        <taxon>Lachnospirales</taxon>
        <taxon>Lachnospiraceae</taxon>
        <taxon>Blautia</taxon>
    </lineage>
</organism>
<dbReference type="Pfam" id="PF00359">
    <property type="entry name" value="PTS_EIIA_2"/>
    <property type="match status" value="1"/>
</dbReference>
<dbReference type="EMBL" id="QSKF01000013">
    <property type="protein sequence ID" value="RHE37710.1"/>
    <property type="molecule type" value="Genomic_DNA"/>
</dbReference>
<keyword evidence="2" id="KW-0762">Sugar transport</keyword>
<dbReference type="PROSITE" id="PS51094">
    <property type="entry name" value="PTS_EIIA_TYPE_2"/>
    <property type="match status" value="1"/>
</dbReference>
<dbReference type="InterPro" id="IPR002178">
    <property type="entry name" value="PTS_EIIA_type-2_dom"/>
</dbReference>
<dbReference type="Gene3D" id="3.40.930.10">
    <property type="entry name" value="Mannitol-specific EII, Chain A"/>
    <property type="match status" value="1"/>
</dbReference>
<dbReference type="PANTHER" id="PTHR47738:SF3">
    <property type="entry name" value="PHOSPHOTRANSFERASE SYSTEM MANNITOL_FRUCTOSE-SPECIFIC IIA DOMAIN CONTAINING PROTEIN"/>
    <property type="match status" value="1"/>
</dbReference>
<gene>
    <name evidence="2" type="ORF">DW740_14600</name>
</gene>
<dbReference type="RefSeq" id="WP_118048661.1">
    <property type="nucleotide sequence ID" value="NZ_CABJFK010000013.1"/>
</dbReference>
<feature type="domain" description="PTS EIIA type-2" evidence="1">
    <location>
        <begin position="4"/>
        <end position="151"/>
    </location>
</feature>
<dbReference type="InterPro" id="IPR051541">
    <property type="entry name" value="PTS_SugarTrans_NitroReg"/>
</dbReference>
<name>A0A414J1U6_9FIRM</name>
<dbReference type="AlphaFoldDB" id="A0A414J1U6"/>
<comment type="caution">
    <text evidence="2">The sequence shown here is derived from an EMBL/GenBank/DDBJ whole genome shotgun (WGS) entry which is preliminary data.</text>
</comment>
<evidence type="ECO:0000313" key="2">
    <source>
        <dbReference type="EMBL" id="RHE37710.1"/>
    </source>
</evidence>
<sequence length="157" mass="17793">MIWKELNDNLIFHNLKVSDNIEVLQLMGDAMIQEGYGEEGFTEAVLKREKDYPTGLDVDGIGVAIPHTDAEHVKKEGISIAVLDHPVEFDAMGEDDCRIPIKIVIMFTVAGKDKHIDRLLQILNMIKDEEILQGLLDAKNKEEIRTVIQKREKSDIN</sequence>
<protein>
    <submittedName>
        <fullName evidence="2">PTS sugar transporter subunit IIA</fullName>
    </submittedName>
</protein>
<proteinExistence type="predicted"/>